<organism evidence="1 2">
    <name type="scientific">Nocardioides deserti</name>
    <dbReference type="NCBI Taxonomy" id="1588644"/>
    <lineage>
        <taxon>Bacteria</taxon>
        <taxon>Bacillati</taxon>
        <taxon>Actinomycetota</taxon>
        <taxon>Actinomycetes</taxon>
        <taxon>Propionibacteriales</taxon>
        <taxon>Nocardioidaceae</taxon>
        <taxon>Nocardioides</taxon>
    </lineage>
</organism>
<comment type="caution">
    <text evidence="1">The sequence shown here is derived from an EMBL/GenBank/DDBJ whole genome shotgun (WGS) entry which is preliminary data.</text>
</comment>
<dbReference type="PROSITE" id="PS51257">
    <property type="entry name" value="PROKAR_LIPOPROTEIN"/>
    <property type="match status" value="1"/>
</dbReference>
<dbReference type="EMBL" id="JACMYC010000005">
    <property type="protein sequence ID" value="MBC2960662.1"/>
    <property type="molecule type" value="Genomic_DNA"/>
</dbReference>
<protein>
    <submittedName>
        <fullName evidence="1">Uncharacterized protein</fullName>
    </submittedName>
</protein>
<gene>
    <name evidence="1" type="ORF">H7344_10195</name>
</gene>
<keyword evidence="2" id="KW-1185">Reference proteome</keyword>
<reference evidence="1 2" key="1">
    <citation type="submission" date="2020-08" db="EMBL/GenBank/DDBJ databases">
        <title>novel species in genus Nocardioides.</title>
        <authorList>
            <person name="Zhang G."/>
        </authorList>
    </citation>
    <scope>NUCLEOTIDE SEQUENCE [LARGE SCALE GENOMIC DNA]</scope>
    <source>
        <strain evidence="1 2">SC8A-24</strain>
    </source>
</reference>
<dbReference type="Proteomes" id="UP000604001">
    <property type="component" value="Unassembled WGS sequence"/>
</dbReference>
<name>A0ABR6U890_9ACTN</name>
<evidence type="ECO:0000313" key="2">
    <source>
        <dbReference type="Proteomes" id="UP000604001"/>
    </source>
</evidence>
<sequence length="323" mass="32857">MRRTRRSGAGASGVAGLAVVGTLLVGCGTDEAAADAVLEGRGDRVDGPTTTFVVPTGTLAVTIGDPVDRVGSDDTADREERAAPDGSALLPVLVDFTDREGAPWGGRLAAEPQEADVALEVDGEERRLGSPYTTTGRGLSGAATATYWVVVPGEPAADDVTVTVTYDGAEQAAVAGAEPSGPGAALAALPQEAPAAADCPERWRTDGAPLRLECELPLVGRTPYWPGAGWAADGSSWVVVEARRVQAYAARGSADEVRSVEGVGAAEQLDHGEWGPTGLAGVVVAGEDDLVDEALPLELDVEVDAPGAETGPVRASHAVPVPR</sequence>
<evidence type="ECO:0000313" key="1">
    <source>
        <dbReference type="EMBL" id="MBC2960662.1"/>
    </source>
</evidence>
<accession>A0ABR6U890</accession>
<proteinExistence type="predicted"/>
<dbReference type="RefSeq" id="WP_186345938.1">
    <property type="nucleotide sequence ID" value="NZ_BMMR01000007.1"/>
</dbReference>